<reference evidence="1 2" key="1">
    <citation type="submission" date="2018-08" db="EMBL/GenBank/DDBJ databases">
        <title>Draft genome sequence of Rhodobacter sphaeroides FY.</title>
        <authorList>
            <person name="Rayyan A."/>
            <person name="Meyer T.E."/>
            <person name="Kyndt J.A."/>
        </authorList>
    </citation>
    <scope>NUCLEOTIDE SEQUENCE [LARGE SCALE GENOMIC DNA]</scope>
    <source>
        <strain evidence="1 2">FY</strain>
    </source>
</reference>
<dbReference type="InterPro" id="IPR006944">
    <property type="entry name" value="Phage/GTA_portal"/>
</dbReference>
<dbReference type="AlphaFoldDB" id="A0AAX1UFD8"/>
<dbReference type="Gene3D" id="1.20.1270.210">
    <property type="match status" value="1"/>
</dbReference>
<dbReference type="EMBL" id="QWGP01000038">
    <property type="protein sequence ID" value="RHZ91143.1"/>
    <property type="molecule type" value="Genomic_DNA"/>
</dbReference>
<accession>A0AAX1UFD8</accession>
<name>A0AAX1UFD8_CERSP</name>
<comment type="caution">
    <text evidence="1">The sequence shown here is derived from an EMBL/GenBank/DDBJ whole genome shotgun (WGS) entry which is preliminary data.</text>
</comment>
<dbReference type="Proteomes" id="UP000266305">
    <property type="component" value="Unassembled WGS sequence"/>
</dbReference>
<gene>
    <name evidence="1" type="ORF">D1114_20950</name>
</gene>
<proteinExistence type="predicted"/>
<evidence type="ECO:0000313" key="2">
    <source>
        <dbReference type="Proteomes" id="UP000266305"/>
    </source>
</evidence>
<evidence type="ECO:0000313" key="1">
    <source>
        <dbReference type="EMBL" id="RHZ91143.1"/>
    </source>
</evidence>
<dbReference type="InterPro" id="IPR006427">
    <property type="entry name" value="Portal_HK97"/>
</dbReference>
<sequence>MSLITRLAARLPAQVRSAAYDIEKERRLSLSDGSAWSRLFGRTSAAGKPVTLDKAMQLSAVWACVRQTAMAISALPLAVYRKEGDGSRSSVDDRLAEVLSVSPNLDQTALEHWEGQVAWLMVNGNCYSERTDIGGRLSSLQPLPANMTRPIRNSDGELFYQILDRGKSEVLPRDKVFHVKGFGFGGDMGLSAINFGVQTMGTALAADESAGKLFSNGMQISGVLKAGQTLTAEQRQQMRTMLEAYRSSDNAWKVMVLEAGMSFEALTLNPEDAQMLETRRFQVEDICRWFGVPPIVIGHAGEGQTMWGSGVEQILIAWMELGLNPVLRRIEKRIQKDLVPRGERLSRYAEFNREGILQMDSKAKSEFLTKLVSNGIMSRNEAREKLNLSPVAGGDELTAQTAMAPLSDLGQKENQA</sequence>
<organism evidence="1 2">
    <name type="scientific">Cereibacter sphaeroides</name>
    <name type="common">Rhodobacter sphaeroides</name>
    <dbReference type="NCBI Taxonomy" id="1063"/>
    <lineage>
        <taxon>Bacteria</taxon>
        <taxon>Pseudomonadati</taxon>
        <taxon>Pseudomonadota</taxon>
        <taxon>Alphaproteobacteria</taxon>
        <taxon>Rhodobacterales</taxon>
        <taxon>Paracoccaceae</taxon>
        <taxon>Cereibacter</taxon>
    </lineage>
</organism>
<protein>
    <submittedName>
        <fullName evidence="1">Phage portal protein</fullName>
    </submittedName>
</protein>
<dbReference type="RefSeq" id="WP_119001335.1">
    <property type="nucleotide sequence ID" value="NZ_QWGP01000038.1"/>
</dbReference>
<dbReference type="Pfam" id="PF04860">
    <property type="entry name" value="Phage_portal"/>
    <property type="match status" value="1"/>
</dbReference>
<dbReference type="NCBIfam" id="TIGR01537">
    <property type="entry name" value="portal_HK97"/>
    <property type="match status" value="1"/>
</dbReference>